<sequence length="335" mass="37426">MARLGLSDSMRSSVSLEDTEPLRAATHRRAPPRPRAASAAAADASSEQQAAAKATPFVLSKPLQALLGGLCVLALLSTGLRLVTRPLRTWRGTIRQVETQFDELERSLSLLGRDAARLQSTSERFLASCQEAQLAASTRTQMLQSSASRSFATHVKTQVEEHEQVMKEVLRYYAQQEQQLIETKKRLVEMNVTLPVQIAVRAVPESWVEEQRPLEGGEQGEKVDRFDDVEALSFVEGRTVHQDGRERYQPLDVETIAFQTLSDVGKMKTRAVQQSTAYGYFLFYAVVICVSAAYLWNAILDMGKKDLLEDKWSWSPVPTILSRLKSWLGSVVVRS</sequence>
<feature type="coiled-coil region" evidence="1">
    <location>
        <begin position="159"/>
        <end position="193"/>
    </location>
</feature>
<accession>A0A9W6THS0</accession>
<evidence type="ECO:0000313" key="5">
    <source>
        <dbReference type="Proteomes" id="UP001165083"/>
    </source>
</evidence>
<dbReference type="OrthoDB" id="107715at2759"/>
<organism evidence="4 5">
    <name type="scientific">Phytophthora lilii</name>
    <dbReference type="NCBI Taxonomy" id="2077276"/>
    <lineage>
        <taxon>Eukaryota</taxon>
        <taxon>Sar</taxon>
        <taxon>Stramenopiles</taxon>
        <taxon>Oomycota</taxon>
        <taxon>Peronosporomycetes</taxon>
        <taxon>Peronosporales</taxon>
        <taxon>Peronosporaceae</taxon>
        <taxon>Phytophthora</taxon>
    </lineage>
</organism>
<reference evidence="4" key="1">
    <citation type="submission" date="2023-04" db="EMBL/GenBank/DDBJ databases">
        <title>Phytophthora lilii NBRC 32176.</title>
        <authorList>
            <person name="Ichikawa N."/>
            <person name="Sato H."/>
            <person name="Tonouchi N."/>
        </authorList>
    </citation>
    <scope>NUCLEOTIDE SEQUENCE</scope>
    <source>
        <strain evidence="4">NBRC 32176</strain>
    </source>
</reference>
<dbReference type="Proteomes" id="UP001165083">
    <property type="component" value="Unassembled WGS sequence"/>
</dbReference>
<keyword evidence="1" id="KW-0175">Coiled coil</keyword>
<feature type="transmembrane region" description="Helical" evidence="3">
    <location>
        <begin position="277"/>
        <end position="296"/>
    </location>
</feature>
<keyword evidence="3" id="KW-1133">Transmembrane helix</keyword>
<evidence type="ECO:0000313" key="4">
    <source>
        <dbReference type="EMBL" id="GMF13481.1"/>
    </source>
</evidence>
<evidence type="ECO:0000256" key="1">
    <source>
        <dbReference type="SAM" id="Coils"/>
    </source>
</evidence>
<feature type="region of interest" description="Disordered" evidence="2">
    <location>
        <begin position="1"/>
        <end position="44"/>
    </location>
</feature>
<feature type="transmembrane region" description="Helical" evidence="3">
    <location>
        <begin position="63"/>
        <end position="83"/>
    </location>
</feature>
<dbReference type="AlphaFoldDB" id="A0A9W6THS0"/>
<keyword evidence="5" id="KW-1185">Reference proteome</keyword>
<proteinExistence type="predicted"/>
<dbReference type="EMBL" id="BSXW01000158">
    <property type="protein sequence ID" value="GMF13481.1"/>
    <property type="molecule type" value="Genomic_DNA"/>
</dbReference>
<gene>
    <name evidence="4" type="ORF">Plil01_000395000</name>
</gene>
<feature type="compositionally biased region" description="Low complexity" evidence="2">
    <location>
        <begin position="35"/>
        <end position="44"/>
    </location>
</feature>
<keyword evidence="3" id="KW-0812">Transmembrane</keyword>
<evidence type="ECO:0000256" key="3">
    <source>
        <dbReference type="SAM" id="Phobius"/>
    </source>
</evidence>
<comment type="caution">
    <text evidence="4">The sequence shown here is derived from an EMBL/GenBank/DDBJ whole genome shotgun (WGS) entry which is preliminary data.</text>
</comment>
<keyword evidence="3" id="KW-0472">Membrane</keyword>
<feature type="coiled-coil region" evidence="1">
    <location>
        <begin position="87"/>
        <end position="114"/>
    </location>
</feature>
<protein>
    <submittedName>
        <fullName evidence="4">Unnamed protein product</fullName>
    </submittedName>
</protein>
<name>A0A9W6THS0_9STRA</name>
<evidence type="ECO:0000256" key="2">
    <source>
        <dbReference type="SAM" id="MobiDB-lite"/>
    </source>
</evidence>